<evidence type="ECO:0000256" key="4">
    <source>
        <dbReference type="ARBA" id="ARBA00023241"/>
    </source>
</evidence>
<dbReference type="Pfam" id="PF01370">
    <property type="entry name" value="Epimerase"/>
    <property type="match status" value="1"/>
</dbReference>
<evidence type="ECO:0000256" key="13">
    <source>
        <dbReference type="ARBA" id="ARBA00049132"/>
    </source>
</evidence>
<evidence type="ECO:0000256" key="12">
    <source>
        <dbReference type="ARBA" id="ARBA00048870"/>
    </source>
</evidence>
<evidence type="ECO:0000256" key="7">
    <source>
        <dbReference type="ARBA" id="ARBA00039055"/>
    </source>
</evidence>
<evidence type="ECO:0000313" key="16">
    <source>
        <dbReference type="Proteomes" id="UP000325081"/>
    </source>
</evidence>
<dbReference type="PANTHER" id="PTHR10366:SF776">
    <property type="entry name" value="NAD(P)-BINDING ROSSMANN-FOLD SUPERFAMILY PROTEIN"/>
    <property type="match status" value="1"/>
</dbReference>
<evidence type="ECO:0000256" key="5">
    <source>
        <dbReference type="ARBA" id="ARBA00023445"/>
    </source>
</evidence>
<dbReference type="InterPro" id="IPR050425">
    <property type="entry name" value="NAD(P)_dehydrat-like"/>
</dbReference>
<dbReference type="OrthoDB" id="2735536at2759"/>
<dbReference type="Proteomes" id="UP000325081">
    <property type="component" value="Unassembled WGS sequence"/>
</dbReference>
<comment type="function">
    <text evidence="6">Bifunctional enzyme involved in flavonoid metabolism.</text>
</comment>
<dbReference type="Gene3D" id="3.40.50.720">
    <property type="entry name" value="NAD(P)-binding Rossmann-like Domain"/>
    <property type="match status" value="1"/>
</dbReference>
<comment type="caution">
    <text evidence="15">The sequence shown here is derived from an EMBL/GenBank/DDBJ whole genome shotgun (WGS) entry which is preliminary data.</text>
</comment>
<dbReference type="CDD" id="cd08958">
    <property type="entry name" value="FR_SDR_e"/>
    <property type="match status" value="1"/>
</dbReference>
<evidence type="ECO:0000256" key="3">
    <source>
        <dbReference type="ARBA" id="ARBA00023002"/>
    </source>
</evidence>
<dbReference type="AlphaFoldDB" id="A0A5A7PGV3"/>
<keyword evidence="16" id="KW-1185">Reference proteome</keyword>
<reference evidence="16" key="1">
    <citation type="journal article" date="2019" name="Curr. Biol.">
        <title>Genome Sequence of Striga asiatica Provides Insight into the Evolution of Plant Parasitism.</title>
        <authorList>
            <person name="Yoshida S."/>
            <person name="Kim S."/>
            <person name="Wafula E.K."/>
            <person name="Tanskanen J."/>
            <person name="Kim Y.M."/>
            <person name="Honaas L."/>
            <person name="Yang Z."/>
            <person name="Spallek T."/>
            <person name="Conn C.E."/>
            <person name="Ichihashi Y."/>
            <person name="Cheong K."/>
            <person name="Cui S."/>
            <person name="Der J.P."/>
            <person name="Gundlach H."/>
            <person name="Jiao Y."/>
            <person name="Hori C."/>
            <person name="Ishida J.K."/>
            <person name="Kasahara H."/>
            <person name="Kiba T."/>
            <person name="Kim M.S."/>
            <person name="Koo N."/>
            <person name="Laohavisit A."/>
            <person name="Lee Y.H."/>
            <person name="Lumba S."/>
            <person name="McCourt P."/>
            <person name="Mortimer J.C."/>
            <person name="Mutuku J.M."/>
            <person name="Nomura T."/>
            <person name="Sasaki-Sekimoto Y."/>
            <person name="Seto Y."/>
            <person name="Wang Y."/>
            <person name="Wakatake T."/>
            <person name="Sakakibara H."/>
            <person name="Demura T."/>
            <person name="Yamaguchi S."/>
            <person name="Yoneyama K."/>
            <person name="Manabe R.I."/>
            <person name="Nelson D.C."/>
            <person name="Schulman A.H."/>
            <person name="Timko M.P."/>
            <person name="dePamphilis C.W."/>
            <person name="Choi D."/>
            <person name="Shirasu K."/>
        </authorList>
    </citation>
    <scope>NUCLEOTIDE SEQUENCE [LARGE SCALE GENOMIC DNA]</scope>
    <source>
        <strain evidence="16">cv. UVA1</strain>
    </source>
</reference>
<evidence type="ECO:0000256" key="11">
    <source>
        <dbReference type="ARBA" id="ARBA00042831"/>
    </source>
</evidence>
<dbReference type="GO" id="GO:0045552">
    <property type="term" value="F:dihydroflavanol 4-reductase activity"/>
    <property type="evidence" value="ECO:0007669"/>
    <property type="project" value="UniProtKB-EC"/>
</dbReference>
<dbReference type="SUPFAM" id="SSF51735">
    <property type="entry name" value="NAD(P)-binding Rossmann-fold domains"/>
    <property type="match status" value="1"/>
</dbReference>
<dbReference type="FunFam" id="3.40.50.720:FF:000085">
    <property type="entry name" value="Dihydroflavonol reductase"/>
    <property type="match status" value="1"/>
</dbReference>
<comment type="catalytic activity">
    <reaction evidence="12">
        <text>(2S)-flavan-4-ol + NADP(+) = (2S)-flavanone + NADPH + H(+)</text>
        <dbReference type="Rhea" id="RHEA:11228"/>
        <dbReference type="ChEBI" id="CHEBI:15378"/>
        <dbReference type="ChEBI" id="CHEBI:15605"/>
        <dbReference type="ChEBI" id="CHEBI:15606"/>
        <dbReference type="ChEBI" id="CHEBI:57783"/>
        <dbReference type="ChEBI" id="CHEBI:58349"/>
        <dbReference type="EC" id="1.1.1.234"/>
    </reaction>
</comment>
<comment type="pathway">
    <text evidence="1">Pigment biosynthesis; anthocyanin biosynthesis.</text>
</comment>
<keyword evidence="3" id="KW-0560">Oxidoreductase</keyword>
<dbReference type="EMBL" id="BKCP01004528">
    <property type="protein sequence ID" value="GER32020.1"/>
    <property type="molecule type" value="Genomic_DNA"/>
</dbReference>
<feature type="domain" description="NAD-dependent epimerase/dehydratase" evidence="14">
    <location>
        <begin position="9"/>
        <end position="236"/>
    </location>
</feature>
<keyword evidence="4" id="KW-0284">Flavonoid biosynthesis</keyword>
<name>A0A5A7PGV3_STRAF</name>
<evidence type="ECO:0000256" key="8">
    <source>
        <dbReference type="ARBA" id="ARBA00039057"/>
    </source>
</evidence>
<protein>
    <recommendedName>
        <fullName evidence="9">Dihydroflavonol 4-reductase</fullName>
        <ecNumber evidence="8">1.1.1.219</ecNumber>
        <ecNumber evidence="7">1.1.1.234</ecNumber>
    </recommendedName>
    <alternativeName>
        <fullName evidence="11">Dihydrokaempferol 4-reductase</fullName>
    </alternativeName>
    <alternativeName>
        <fullName evidence="10">Flavanone 4-reductase</fullName>
    </alternativeName>
</protein>
<comment type="similarity">
    <text evidence="5">Belongs to the NAD(P)-dependent epimerase/dehydratase family. Dihydroflavonol-4-reductase subfamily.</text>
</comment>
<organism evidence="15 16">
    <name type="scientific">Striga asiatica</name>
    <name type="common">Asiatic witchweed</name>
    <name type="synonym">Buchnera asiatica</name>
    <dbReference type="NCBI Taxonomy" id="4170"/>
    <lineage>
        <taxon>Eukaryota</taxon>
        <taxon>Viridiplantae</taxon>
        <taxon>Streptophyta</taxon>
        <taxon>Embryophyta</taxon>
        <taxon>Tracheophyta</taxon>
        <taxon>Spermatophyta</taxon>
        <taxon>Magnoliopsida</taxon>
        <taxon>eudicotyledons</taxon>
        <taxon>Gunneridae</taxon>
        <taxon>Pentapetalae</taxon>
        <taxon>asterids</taxon>
        <taxon>lamiids</taxon>
        <taxon>Lamiales</taxon>
        <taxon>Orobanchaceae</taxon>
        <taxon>Buchnereae</taxon>
        <taxon>Striga</taxon>
    </lineage>
</organism>
<evidence type="ECO:0000259" key="14">
    <source>
        <dbReference type="Pfam" id="PF01370"/>
    </source>
</evidence>
<dbReference type="EC" id="1.1.1.219" evidence="8"/>
<evidence type="ECO:0000256" key="10">
    <source>
        <dbReference type="ARBA" id="ARBA00042087"/>
    </source>
</evidence>
<dbReference type="InterPro" id="IPR001509">
    <property type="entry name" value="Epimerase_deHydtase"/>
</dbReference>
<keyword evidence="2" id="KW-0521">NADP</keyword>
<dbReference type="InterPro" id="IPR036291">
    <property type="entry name" value="NAD(P)-bd_dom_sf"/>
</dbReference>
<dbReference type="GO" id="GO:0009813">
    <property type="term" value="P:flavonoid biosynthetic process"/>
    <property type="evidence" value="ECO:0007669"/>
    <property type="project" value="UniProtKB-KW"/>
</dbReference>
<proteinExistence type="inferred from homology"/>
<dbReference type="PANTHER" id="PTHR10366">
    <property type="entry name" value="NAD DEPENDENT EPIMERASE/DEHYDRATASE"/>
    <property type="match status" value="1"/>
</dbReference>
<evidence type="ECO:0000256" key="6">
    <source>
        <dbReference type="ARBA" id="ARBA00037100"/>
    </source>
</evidence>
<sequence length="311" mass="34648">MAEKIGSTVCVTGAGGYVASWLIKLLLSHGYNVHGTVRNPGDDKYAHLKQLNYADEKLKLVKADLLDFDSILAAVKGCDGVFHVASPVEVVAPAVEGTRNILKACFQAKVDRVVVVSSAAALIMNPNWVKGQVIDETCWSDSEYCRTTKNWYFYSKTVAEAEALEFAKNNELDLVTVCPTAVWGPMLQHTPNASTLILIKLLREGFEEVENKMINIVDVRDVAEALKLVYENREAKGRYICTAHTIKNQELVGTLKQLYPNYNYPKSFKEGKNLLKLSSEKLQGLGWKYRPLTETLVDSVEMYKKAGLIHS</sequence>
<gene>
    <name evidence="15" type="ORF">STAS_08054</name>
</gene>
<evidence type="ECO:0000256" key="9">
    <source>
        <dbReference type="ARBA" id="ARBA00039963"/>
    </source>
</evidence>
<evidence type="ECO:0000256" key="2">
    <source>
        <dbReference type="ARBA" id="ARBA00022857"/>
    </source>
</evidence>
<evidence type="ECO:0000256" key="1">
    <source>
        <dbReference type="ARBA" id="ARBA00004935"/>
    </source>
</evidence>
<dbReference type="GO" id="GO:0047890">
    <property type="term" value="F:flavanone 4-reductase activity"/>
    <property type="evidence" value="ECO:0007669"/>
    <property type="project" value="UniProtKB-EC"/>
</dbReference>
<comment type="catalytic activity">
    <reaction evidence="13">
        <text>a (2R,3S,4S)-leucoanthocyanidin + NADP(+) = a (2R,3R)-dihydroflavonol + NADPH + H(+)</text>
        <dbReference type="Rhea" id="RHEA:54444"/>
        <dbReference type="ChEBI" id="CHEBI:15378"/>
        <dbReference type="ChEBI" id="CHEBI:57783"/>
        <dbReference type="ChEBI" id="CHEBI:58349"/>
        <dbReference type="ChEBI" id="CHEBI:138176"/>
        <dbReference type="ChEBI" id="CHEBI:138188"/>
        <dbReference type="EC" id="1.1.1.219"/>
    </reaction>
</comment>
<accession>A0A5A7PGV3</accession>
<dbReference type="EC" id="1.1.1.234" evidence="7"/>
<evidence type="ECO:0000313" key="15">
    <source>
        <dbReference type="EMBL" id="GER32020.1"/>
    </source>
</evidence>